<reference evidence="4" key="1">
    <citation type="submission" date="2017-02" db="UniProtKB">
        <authorList>
            <consortium name="WormBaseParasite"/>
        </authorList>
    </citation>
    <scope>IDENTIFICATION</scope>
</reference>
<evidence type="ECO:0000313" key="2">
    <source>
        <dbReference type="Proteomes" id="UP000038040"/>
    </source>
</evidence>
<accession>A0A0N4U3U9</accession>
<dbReference type="Proteomes" id="UP000038040">
    <property type="component" value="Unplaced"/>
</dbReference>
<dbReference type="OrthoDB" id="5984724at2759"/>
<dbReference type="WBParaSite" id="DME_0000141701-mRNA-1">
    <property type="protein sequence ID" value="DME_0000141701-mRNA-1"/>
    <property type="gene ID" value="DME_0000141701"/>
</dbReference>
<evidence type="ECO:0000313" key="1">
    <source>
        <dbReference type="EMBL" id="VDN55804.1"/>
    </source>
</evidence>
<protein>
    <submittedName>
        <fullName evidence="4">DUF1758 domain-containing protein</fullName>
    </submittedName>
</protein>
<dbReference type="STRING" id="318479.A0A0N4U3U9"/>
<sequence>MIWSSQNVSSQPWEVFVINPLRPSKKIRALILLDTGSQQSYISETLREKLQLVAREQQTITVSSIKNSPEVPYLDSGSKKNVRKDSGGYDSRLGKIFVGKTCNQRLQGQQETCRSLLTFTVLIEQDLSQFWALETIGIADPIDLIDDEEAYEFEKSVRRNDEGRYAISWPWKSPDPKIEFGDDKIIEPAPSETPYLKYYIPHLPVIFPDKCTKLRIVFDASAASRKGYSLNDQLYKGPTPGWNCFKAAIGKIYSNGYREGFPSSGSE</sequence>
<evidence type="ECO:0000313" key="4">
    <source>
        <dbReference type="WBParaSite" id="DME_0000141701-mRNA-1"/>
    </source>
</evidence>
<organism evidence="2 4">
    <name type="scientific">Dracunculus medinensis</name>
    <name type="common">Guinea worm</name>
    <dbReference type="NCBI Taxonomy" id="318479"/>
    <lineage>
        <taxon>Eukaryota</taxon>
        <taxon>Metazoa</taxon>
        <taxon>Ecdysozoa</taxon>
        <taxon>Nematoda</taxon>
        <taxon>Chromadorea</taxon>
        <taxon>Rhabditida</taxon>
        <taxon>Spirurina</taxon>
        <taxon>Dracunculoidea</taxon>
        <taxon>Dracunculidae</taxon>
        <taxon>Dracunculus</taxon>
    </lineage>
</organism>
<evidence type="ECO:0000313" key="3">
    <source>
        <dbReference type="Proteomes" id="UP000274756"/>
    </source>
</evidence>
<gene>
    <name evidence="1" type="ORF">DME_LOCUS5777</name>
</gene>
<proteinExistence type="predicted"/>
<name>A0A0N4U3U9_DRAME</name>
<keyword evidence="3" id="KW-1185">Reference proteome</keyword>
<dbReference type="Proteomes" id="UP000274756">
    <property type="component" value="Unassembled WGS sequence"/>
</dbReference>
<dbReference type="EMBL" id="UYYG01001153">
    <property type="protein sequence ID" value="VDN55804.1"/>
    <property type="molecule type" value="Genomic_DNA"/>
</dbReference>
<dbReference type="AlphaFoldDB" id="A0A0N4U3U9"/>
<reference evidence="1 3" key="2">
    <citation type="submission" date="2018-11" db="EMBL/GenBank/DDBJ databases">
        <authorList>
            <consortium name="Pathogen Informatics"/>
        </authorList>
    </citation>
    <scope>NUCLEOTIDE SEQUENCE [LARGE SCALE GENOMIC DNA]</scope>
</reference>